<evidence type="ECO:0000256" key="1">
    <source>
        <dbReference type="SAM" id="SignalP"/>
    </source>
</evidence>
<comment type="caution">
    <text evidence="2">The sequence shown here is derived from an EMBL/GenBank/DDBJ whole genome shotgun (WGS) entry which is preliminary data.</text>
</comment>
<evidence type="ECO:0000313" key="2">
    <source>
        <dbReference type="EMBL" id="KAE9189112.1"/>
    </source>
</evidence>
<evidence type="ECO:0000313" key="3">
    <source>
        <dbReference type="Proteomes" id="UP000440367"/>
    </source>
</evidence>
<sequence length="71" mass="7614">MPVRASLLPSSTACVLGSVLLLGGRARKAAAAPRPVLERMGLCHPLCRTGRRLPINQTFFQVDLGSGRDTR</sequence>
<proteinExistence type="predicted"/>
<keyword evidence="1" id="KW-0732">Signal</keyword>
<name>A0A6A3WQQ2_9STRA</name>
<accession>A0A6A3WQQ2</accession>
<protein>
    <submittedName>
        <fullName evidence="2">Uncharacterized protein</fullName>
    </submittedName>
</protein>
<gene>
    <name evidence="2" type="ORF">PF002_g25140</name>
</gene>
<dbReference type="EMBL" id="QXGD01002403">
    <property type="protein sequence ID" value="KAE9189112.1"/>
    <property type="molecule type" value="Genomic_DNA"/>
</dbReference>
<feature type="signal peptide" evidence="1">
    <location>
        <begin position="1"/>
        <end position="31"/>
    </location>
</feature>
<feature type="chain" id="PRO_5025669244" evidence="1">
    <location>
        <begin position="32"/>
        <end position="71"/>
    </location>
</feature>
<reference evidence="2 3" key="1">
    <citation type="submission" date="2018-08" db="EMBL/GenBank/DDBJ databases">
        <title>Genomic investigation of the strawberry pathogen Phytophthora fragariae indicates pathogenicity is determined by transcriptional variation in three key races.</title>
        <authorList>
            <person name="Adams T.M."/>
            <person name="Armitage A.D."/>
            <person name="Sobczyk M.K."/>
            <person name="Bates H.J."/>
            <person name="Dunwell J.M."/>
            <person name="Nellist C.F."/>
            <person name="Harrison R.J."/>
        </authorList>
    </citation>
    <scope>NUCLEOTIDE SEQUENCE [LARGE SCALE GENOMIC DNA]</scope>
    <source>
        <strain evidence="2 3">BC-1</strain>
    </source>
</reference>
<organism evidence="2 3">
    <name type="scientific">Phytophthora fragariae</name>
    <dbReference type="NCBI Taxonomy" id="53985"/>
    <lineage>
        <taxon>Eukaryota</taxon>
        <taxon>Sar</taxon>
        <taxon>Stramenopiles</taxon>
        <taxon>Oomycota</taxon>
        <taxon>Peronosporomycetes</taxon>
        <taxon>Peronosporales</taxon>
        <taxon>Peronosporaceae</taxon>
        <taxon>Phytophthora</taxon>
    </lineage>
</organism>
<dbReference type="AlphaFoldDB" id="A0A6A3WQQ2"/>
<dbReference type="Proteomes" id="UP000440367">
    <property type="component" value="Unassembled WGS sequence"/>
</dbReference>